<sequence>MSYYPKLMYQVLQTLLVHLNSTHLRMKMMLLKSQTKRKPFFLTMMDSILPMMSFWRQKNCDWFLPPCQSHPQLLLCHPSSQSGKRVHWSTFIHQQRRH</sequence>
<proteinExistence type="predicted"/>
<reference evidence="1" key="1">
    <citation type="submission" date="2022-03" db="EMBL/GenBank/DDBJ databases">
        <authorList>
            <person name="Sayadi A."/>
        </authorList>
    </citation>
    <scope>NUCLEOTIDE SEQUENCE</scope>
</reference>
<name>A0A9P0KC97_ACAOB</name>
<dbReference type="EMBL" id="CAKOFQ010006798">
    <property type="protein sequence ID" value="CAH1972417.1"/>
    <property type="molecule type" value="Genomic_DNA"/>
</dbReference>
<comment type="caution">
    <text evidence="1">The sequence shown here is derived from an EMBL/GenBank/DDBJ whole genome shotgun (WGS) entry which is preliminary data.</text>
</comment>
<gene>
    <name evidence="1" type="ORF">ACAOBT_LOCUS9989</name>
</gene>
<evidence type="ECO:0000313" key="1">
    <source>
        <dbReference type="EMBL" id="CAH1972417.1"/>
    </source>
</evidence>
<evidence type="ECO:0000313" key="2">
    <source>
        <dbReference type="Proteomes" id="UP001152888"/>
    </source>
</evidence>
<keyword evidence="2" id="KW-1185">Reference proteome</keyword>
<dbReference type="AlphaFoldDB" id="A0A9P0KC97"/>
<accession>A0A9P0KC97</accession>
<protein>
    <submittedName>
        <fullName evidence="1">Uncharacterized protein</fullName>
    </submittedName>
</protein>
<dbReference type="Proteomes" id="UP001152888">
    <property type="component" value="Unassembled WGS sequence"/>
</dbReference>
<organism evidence="1 2">
    <name type="scientific">Acanthoscelides obtectus</name>
    <name type="common">Bean weevil</name>
    <name type="synonym">Bruchus obtectus</name>
    <dbReference type="NCBI Taxonomy" id="200917"/>
    <lineage>
        <taxon>Eukaryota</taxon>
        <taxon>Metazoa</taxon>
        <taxon>Ecdysozoa</taxon>
        <taxon>Arthropoda</taxon>
        <taxon>Hexapoda</taxon>
        <taxon>Insecta</taxon>
        <taxon>Pterygota</taxon>
        <taxon>Neoptera</taxon>
        <taxon>Endopterygota</taxon>
        <taxon>Coleoptera</taxon>
        <taxon>Polyphaga</taxon>
        <taxon>Cucujiformia</taxon>
        <taxon>Chrysomeloidea</taxon>
        <taxon>Chrysomelidae</taxon>
        <taxon>Bruchinae</taxon>
        <taxon>Bruchini</taxon>
        <taxon>Acanthoscelides</taxon>
    </lineage>
</organism>